<dbReference type="EMBL" id="GG657757">
    <property type="protein sequence ID" value="EFL36575.1"/>
    <property type="molecule type" value="Genomic_DNA"/>
</dbReference>
<keyword evidence="3" id="KW-1185">Reference proteome</keyword>
<gene>
    <name evidence="2" type="ORF">SSQG_07093</name>
</gene>
<feature type="compositionally biased region" description="Polar residues" evidence="1">
    <location>
        <begin position="27"/>
        <end position="47"/>
    </location>
</feature>
<dbReference type="Proteomes" id="UP000004184">
    <property type="component" value="Unassembled WGS sequence"/>
</dbReference>
<proteinExistence type="predicted"/>
<name>D9XBM2_STRVT</name>
<dbReference type="HOGENOM" id="CLU_2669676_0_0_11"/>
<evidence type="ECO:0000256" key="1">
    <source>
        <dbReference type="SAM" id="MobiDB-lite"/>
    </source>
</evidence>
<reference evidence="3" key="1">
    <citation type="submission" date="2009-02" db="EMBL/GenBank/DDBJ databases">
        <title>Annotation of Streptomyces viridochromogenes strain DSM 40736.</title>
        <authorList>
            <consortium name="The Broad Institute Genome Sequencing Platform"/>
            <consortium name="Broad Institute Microbial Sequencing Center"/>
            <person name="Fischbach M."/>
            <person name="Godfrey P."/>
            <person name="Ward D."/>
            <person name="Young S."/>
            <person name="Zeng Q."/>
            <person name="Koehrsen M."/>
            <person name="Alvarado L."/>
            <person name="Berlin A.M."/>
            <person name="Bochicchio J."/>
            <person name="Borenstein D."/>
            <person name="Chapman S.B."/>
            <person name="Chen Z."/>
            <person name="Engels R."/>
            <person name="Freedman E."/>
            <person name="Gellesch M."/>
            <person name="Goldberg J."/>
            <person name="Griggs A."/>
            <person name="Gujja S."/>
            <person name="Heilman E.R."/>
            <person name="Heiman D.I."/>
            <person name="Hepburn T.A."/>
            <person name="Howarth C."/>
            <person name="Jen D."/>
            <person name="Larson L."/>
            <person name="Lewis B."/>
            <person name="Mehta T."/>
            <person name="Park D."/>
            <person name="Pearson M."/>
            <person name="Richards J."/>
            <person name="Roberts A."/>
            <person name="Saif S."/>
            <person name="Shea T.D."/>
            <person name="Shenoy N."/>
            <person name="Sisk P."/>
            <person name="Stolte C."/>
            <person name="Sykes S.N."/>
            <person name="Thomson T."/>
            <person name="Walk T."/>
            <person name="White J."/>
            <person name="Yandava C."/>
            <person name="Straight P."/>
            <person name="Clardy J."/>
            <person name="Hung D."/>
            <person name="Kolter R."/>
            <person name="Mekalanos J."/>
            <person name="Walker S."/>
            <person name="Walsh C.T."/>
            <person name="Wieland-Brown L.C."/>
            <person name="Haas B."/>
            <person name="Nusbaum C."/>
            <person name="Birren B."/>
        </authorList>
    </citation>
    <scope>NUCLEOTIDE SEQUENCE [LARGE SCALE GENOMIC DNA]</scope>
    <source>
        <strain evidence="3">DSM 40736 / JCM 4977 / BCRC 1201 / Tue 494</strain>
    </source>
</reference>
<feature type="region of interest" description="Disordered" evidence="1">
    <location>
        <begin position="1"/>
        <end position="75"/>
    </location>
</feature>
<dbReference type="AlphaFoldDB" id="D9XBM2"/>
<accession>D9XBM2</accession>
<evidence type="ECO:0000313" key="2">
    <source>
        <dbReference type="EMBL" id="EFL36575.1"/>
    </source>
</evidence>
<protein>
    <submittedName>
        <fullName evidence="2">Predicted protein</fullName>
    </submittedName>
</protein>
<sequence length="75" mass="7968">MSGPPSETKEDKVGTPTPANPGTPGTQARSTAAQAGSRTQTESQMLQQIIAHSEVLGRRLAGPKSPERTPKPFWK</sequence>
<feature type="compositionally biased region" description="Basic and acidic residues" evidence="1">
    <location>
        <begin position="65"/>
        <end position="75"/>
    </location>
</feature>
<feature type="compositionally biased region" description="Low complexity" evidence="1">
    <location>
        <begin position="14"/>
        <end position="26"/>
    </location>
</feature>
<organism evidence="2 3">
    <name type="scientific">Streptomyces viridochromogenes (strain DSM 40736 / JCM 4977 / BCRC 1201 / Tue 494)</name>
    <dbReference type="NCBI Taxonomy" id="591159"/>
    <lineage>
        <taxon>Bacteria</taxon>
        <taxon>Bacillati</taxon>
        <taxon>Actinomycetota</taxon>
        <taxon>Actinomycetes</taxon>
        <taxon>Kitasatosporales</taxon>
        <taxon>Streptomycetaceae</taxon>
        <taxon>Streptomyces</taxon>
    </lineage>
</organism>
<evidence type="ECO:0000313" key="3">
    <source>
        <dbReference type="Proteomes" id="UP000004184"/>
    </source>
</evidence>
<dbReference type="STRING" id="591159.SSQG_07093"/>